<keyword evidence="1" id="KW-0472">Membrane</keyword>
<accession>A0A914V2C6</accession>
<keyword evidence="1" id="KW-1133">Transmembrane helix</keyword>
<keyword evidence="2" id="KW-1185">Reference proteome</keyword>
<organism evidence="2 3">
    <name type="scientific">Plectus sambesii</name>
    <dbReference type="NCBI Taxonomy" id="2011161"/>
    <lineage>
        <taxon>Eukaryota</taxon>
        <taxon>Metazoa</taxon>
        <taxon>Ecdysozoa</taxon>
        <taxon>Nematoda</taxon>
        <taxon>Chromadorea</taxon>
        <taxon>Plectida</taxon>
        <taxon>Plectina</taxon>
        <taxon>Plectoidea</taxon>
        <taxon>Plectidae</taxon>
        <taxon>Plectus</taxon>
    </lineage>
</organism>
<feature type="transmembrane region" description="Helical" evidence="1">
    <location>
        <begin position="69"/>
        <end position="90"/>
    </location>
</feature>
<dbReference type="WBParaSite" id="PSAMB.scaffold1403size31945.g12976.t1">
    <property type="protein sequence ID" value="PSAMB.scaffold1403size31945.g12976.t1"/>
    <property type="gene ID" value="PSAMB.scaffold1403size31945.g12976"/>
</dbReference>
<evidence type="ECO:0000256" key="1">
    <source>
        <dbReference type="SAM" id="Phobius"/>
    </source>
</evidence>
<name>A0A914V2C6_9BILA</name>
<evidence type="ECO:0000313" key="3">
    <source>
        <dbReference type="WBParaSite" id="PSAMB.scaffold1403size31945.g12976.t1"/>
    </source>
</evidence>
<reference evidence="3" key="1">
    <citation type="submission" date="2022-11" db="UniProtKB">
        <authorList>
            <consortium name="WormBaseParasite"/>
        </authorList>
    </citation>
    <scope>IDENTIFICATION</scope>
</reference>
<feature type="transmembrane region" description="Helical" evidence="1">
    <location>
        <begin position="35"/>
        <end position="57"/>
    </location>
</feature>
<dbReference type="Proteomes" id="UP000887566">
    <property type="component" value="Unplaced"/>
</dbReference>
<sequence>MLQIIVGIVFIALISMDCMIGHCWTKTASDVAVRIYLTGVAVFCTLMSLLLMMVHLLCPPALLDQSKKFRFVEIIYSMSALALYFVARYYCANYYGGPERLEGRWIPLTVAVWTNVVLYIIDAFVVMGVKARCGKGGMTAKAYRHTPILNHQDCV</sequence>
<proteinExistence type="predicted"/>
<protein>
    <submittedName>
        <fullName evidence="3">MARVEL domain-containing protein</fullName>
    </submittedName>
</protein>
<feature type="transmembrane region" description="Helical" evidence="1">
    <location>
        <begin position="110"/>
        <end position="129"/>
    </location>
</feature>
<dbReference type="AlphaFoldDB" id="A0A914V2C6"/>
<evidence type="ECO:0000313" key="2">
    <source>
        <dbReference type="Proteomes" id="UP000887566"/>
    </source>
</evidence>
<keyword evidence="1" id="KW-0812">Transmembrane</keyword>